<dbReference type="InterPro" id="IPR039698">
    <property type="entry name" value="Dfg10/SRD5A3"/>
</dbReference>
<evidence type="ECO:0000256" key="6">
    <source>
        <dbReference type="SAM" id="Phobius"/>
    </source>
</evidence>
<evidence type="ECO:0000256" key="1">
    <source>
        <dbReference type="ARBA" id="ARBA00004127"/>
    </source>
</evidence>
<reference evidence="8 9" key="1">
    <citation type="journal article" date="2019" name="Nat. Plants">
        <title>Genome sequencing of Musa balbisiana reveals subgenome evolution and function divergence in polyploid bananas.</title>
        <authorList>
            <person name="Yao X."/>
        </authorList>
    </citation>
    <scope>NUCLEOTIDE SEQUENCE [LARGE SCALE GENOMIC DNA]</scope>
    <source>
        <strain evidence="9">cv. DH-PKW</strain>
        <tissue evidence="8">Leaves</tissue>
    </source>
</reference>
<dbReference type="STRING" id="52838.A0A4S8JUF3"/>
<dbReference type="GO" id="GO:0006488">
    <property type="term" value="P:dolichol-linked oligosaccharide biosynthetic process"/>
    <property type="evidence" value="ECO:0007669"/>
    <property type="project" value="InterPro"/>
</dbReference>
<comment type="subcellular location">
    <subcellularLocation>
        <location evidence="1">Endomembrane system</location>
        <topology evidence="1">Multi-pass membrane protein</topology>
    </subcellularLocation>
</comment>
<dbReference type="InterPro" id="IPR001104">
    <property type="entry name" value="3-oxo-5_a-steroid_4-DH_C"/>
</dbReference>
<sequence length="93" mass="10265">MLGLGFTALLRLAWLAATVPILVVSLPIRPVGFLHRMIMGFAARGKTMMNSSTGSLRANKGADEYVIPYGDWFRYVSCPHYLAEIVIIVLLVL</sequence>
<dbReference type="EMBL" id="PYDT01000003">
    <property type="protein sequence ID" value="THU65811.1"/>
    <property type="molecule type" value="Genomic_DNA"/>
</dbReference>
<dbReference type="Proteomes" id="UP000317650">
    <property type="component" value="Chromosome 5"/>
</dbReference>
<dbReference type="PANTHER" id="PTHR14624:SF0">
    <property type="entry name" value="POLYPRENOL REDUCTASE"/>
    <property type="match status" value="1"/>
</dbReference>
<feature type="transmembrane region" description="Helical" evidence="6">
    <location>
        <begin position="12"/>
        <end position="34"/>
    </location>
</feature>
<keyword evidence="3 6" id="KW-0812">Transmembrane</keyword>
<keyword evidence="5 6" id="KW-0472">Membrane</keyword>
<dbReference type="Pfam" id="PF02544">
    <property type="entry name" value="Steroid_dh"/>
    <property type="match status" value="1"/>
</dbReference>
<protein>
    <recommendedName>
        <fullName evidence="7">3-oxo-5-alpha-steroid 4-dehydrogenase C-terminal domain-containing protein</fullName>
    </recommendedName>
</protein>
<evidence type="ECO:0000256" key="2">
    <source>
        <dbReference type="ARBA" id="ARBA00004922"/>
    </source>
</evidence>
<evidence type="ECO:0000256" key="4">
    <source>
        <dbReference type="ARBA" id="ARBA00022989"/>
    </source>
</evidence>
<proteinExistence type="predicted"/>
<evidence type="ECO:0000259" key="7">
    <source>
        <dbReference type="Pfam" id="PF02544"/>
    </source>
</evidence>
<accession>A0A4S8JUF3</accession>
<dbReference type="AlphaFoldDB" id="A0A4S8JUF3"/>
<name>A0A4S8JUF3_MUSBA</name>
<dbReference type="GO" id="GO:0005783">
    <property type="term" value="C:endoplasmic reticulum"/>
    <property type="evidence" value="ECO:0007669"/>
    <property type="project" value="TreeGrafter"/>
</dbReference>
<comment type="caution">
    <text evidence="8">The sequence shown here is derived from an EMBL/GenBank/DDBJ whole genome shotgun (WGS) entry which is preliminary data.</text>
</comment>
<keyword evidence="9" id="KW-1185">Reference proteome</keyword>
<gene>
    <name evidence="8" type="ORF">C4D60_Mb05t07590</name>
</gene>
<dbReference type="PROSITE" id="PS50244">
    <property type="entry name" value="S5A_REDUCTASE"/>
    <property type="match status" value="1"/>
</dbReference>
<dbReference type="PANTHER" id="PTHR14624">
    <property type="entry name" value="DFG10 PROTEIN"/>
    <property type="match status" value="1"/>
</dbReference>
<comment type="pathway">
    <text evidence="2">Protein modification; protein glycosylation.</text>
</comment>
<dbReference type="UniPathway" id="UPA00378"/>
<keyword evidence="4 6" id="KW-1133">Transmembrane helix</keyword>
<feature type="domain" description="3-oxo-5-alpha-steroid 4-dehydrogenase C-terminal" evidence="7">
    <location>
        <begin position="51"/>
        <end position="90"/>
    </location>
</feature>
<evidence type="ECO:0000256" key="3">
    <source>
        <dbReference type="ARBA" id="ARBA00022692"/>
    </source>
</evidence>
<organism evidence="8 9">
    <name type="scientific">Musa balbisiana</name>
    <name type="common">Banana</name>
    <dbReference type="NCBI Taxonomy" id="52838"/>
    <lineage>
        <taxon>Eukaryota</taxon>
        <taxon>Viridiplantae</taxon>
        <taxon>Streptophyta</taxon>
        <taxon>Embryophyta</taxon>
        <taxon>Tracheophyta</taxon>
        <taxon>Spermatophyta</taxon>
        <taxon>Magnoliopsida</taxon>
        <taxon>Liliopsida</taxon>
        <taxon>Zingiberales</taxon>
        <taxon>Musaceae</taxon>
        <taxon>Musa</taxon>
    </lineage>
</organism>
<evidence type="ECO:0000313" key="9">
    <source>
        <dbReference type="Proteomes" id="UP000317650"/>
    </source>
</evidence>
<dbReference type="GO" id="GO:0016095">
    <property type="term" value="P:polyprenol catabolic process"/>
    <property type="evidence" value="ECO:0007669"/>
    <property type="project" value="TreeGrafter"/>
</dbReference>
<dbReference type="GO" id="GO:0003865">
    <property type="term" value="F:3-oxo-5-alpha-steroid 4-dehydrogenase activity"/>
    <property type="evidence" value="ECO:0007669"/>
    <property type="project" value="TreeGrafter"/>
</dbReference>
<evidence type="ECO:0000256" key="5">
    <source>
        <dbReference type="ARBA" id="ARBA00023136"/>
    </source>
</evidence>
<evidence type="ECO:0000313" key="8">
    <source>
        <dbReference type="EMBL" id="THU65811.1"/>
    </source>
</evidence>